<dbReference type="Gene3D" id="3.10.180.10">
    <property type="entry name" value="2,3-Dihydroxybiphenyl 1,2-Dioxygenase, domain 1"/>
    <property type="match status" value="1"/>
</dbReference>
<accession>A0A7Z8JYS1</accession>
<dbReference type="EMBL" id="SZYE01000131">
    <property type="protein sequence ID" value="TKR22871.1"/>
    <property type="molecule type" value="Genomic_DNA"/>
</dbReference>
<dbReference type="InterPro" id="IPR041581">
    <property type="entry name" value="Glyoxalase_6"/>
</dbReference>
<evidence type="ECO:0000313" key="3">
    <source>
        <dbReference type="Proteomes" id="UP000308121"/>
    </source>
</evidence>
<dbReference type="CDD" id="cd06587">
    <property type="entry name" value="VOC"/>
    <property type="match status" value="1"/>
</dbReference>
<organism evidence="2 3">
    <name type="scientific">Cellulomonas hominis</name>
    <dbReference type="NCBI Taxonomy" id="156981"/>
    <lineage>
        <taxon>Bacteria</taxon>
        <taxon>Bacillati</taxon>
        <taxon>Actinomycetota</taxon>
        <taxon>Actinomycetes</taxon>
        <taxon>Micrococcales</taxon>
        <taxon>Cellulomonadaceae</taxon>
        <taxon>Cellulomonas</taxon>
    </lineage>
</organism>
<dbReference type="RefSeq" id="WP_154730307.1">
    <property type="nucleotide sequence ID" value="NZ_SZYE01000131.1"/>
</dbReference>
<feature type="domain" description="Glyoxalase-like" evidence="1">
    <location>
        <begin position="12"/>
        <end position="122"/>
    </location>
</feature>
<dbReference type="Pfam" id="PF18029">
    <property type="entry name" value="Glyoxalase_6"/>
    <property type="match status" value="1"/>
</dbReference>
<reference evidence="2 3" key="1">
    <citation type="submission" date="2019-05" db="EMBL/GenBank/DDBJ databases">
        <title>Genome sequence of Cellulomonas hominis strain CS1.</title>
        <authorList>
            <person name="Belmont J."/>
            <person name="Maclea K.S."/>
        </authorList>
    </citation>
    <scope>NUCLEOTIDE SEQUENCE [LARGE SCALE GENOMIC DNA]</scope>
    <source>
        <strain evidence="2 3">CS1</strain>
    </source>
</reference>
<gene>
    <name evidence="2" type="ORF">FA014_14150</name>
</gene>
<comment type="caution">
    <text evidence="2">The sequence shown here is derived from an EMBL/GenBank/DDBJ whole genome shotgun (WGS) entry which is preliminary data.</text>
</comment>
<dbReference type="OrthoDB" id="1645442at2"/>
<sequence>MQGRADGGWWGVVLDAPEPSALAAFYAEVLGWQVVGDDPDHAVVAAPSGVAYLAVQRSPEHEPPTWPAEPGRQQRQVHLDVEVLDLEEAVAGALRLGARLAAHQPQPSRRVLLDPAGHPFCLNRDG</sequence>
<evidence type="ECO:0000313" key="2">
    <source>
        <dbReference type="EMBL" id="TKR22871.1"/>
    </source>
</evidence>
<dbReference type="SUPFAM" id="SSF54593">
    <property type="entry name" value="Glyoxalase/Bleomycin resistance protein/Dihydroxybiphenyl dioxygenase"/>
    <property type="match status" value="1"/>
</dbReference>
<dbReference type="Proteomes" id="UP000308121">
    <property type="component" value="Unassembled WGS sequence"/>
</dbReference>
<proteinExistence type="predicted"/>
<dbReference type="PANTHER" id="PTHR35908">
    <property type="entry name" value="HYPOTHETICAL FUSION PROTEIN"/>
    <property type="match status" value="1"/>
</dbReference>
<protein>
    <submittedName>
        <fullName evidence="2">VOC family protein</fullName>
    </submittedName>
</protein>
<name>A0A7Z8JYS1_9CELL</name>
<dbReference type="PANTHER" id="PTHR35908:SF1">
    <property type="entry name" value="CONSERVED PROTEIN"/>
    <property type="match status" value="1"/>
</dbReference>
<evidence type="ECO:0000259" key="1">
    <source>
        <dbReference type="Pfam" id="PF18029"/>
    </source>
</evidence>
<dbReference type="AlphaFoldDB" id="A0A7Z8JYS1"/>
<dbReference type="InterPro" id="IPR029068">
    <property type="entry name" value="Glyas_Bleomycin-R_OHBP_Dase"/>
</dbReference>